<evidence type="ECO:0000256" key="4">
    <source>
        <dbReference type="ARBA" id="ARBA00023136"/>
    </source>
</evidence>
<dbReference type="OrthoDB" id="48865at2759"/>
<feature type="transmembrane region" description="Helical" evidence="6">
    <location>
        <begin position="281"/>
        <end position="302"/>
    </location>
</feature>
<sequence length="526" mass="60363">MSSYSHAQLVSVALITKITSLISYVGCVWILLDVLGDAEKRRQVYHRLMLGYSIIFCIGGPFAIASTWPIPPDTQPYVVWAVGTDLSCHIQGFMIQVFASLFLYSTSLAAYFVMVIRFQWKERTIQRYEWFLHGVPWAFGLGTAIAGSAMDMYANSFLWCWFGGTEDAYIYRWAFYYAPLWFCFLLVLIGMGSILWRVHTTERESAKFEAQWKAKREIQRALEQEGDADEEQPGDLSDASSWASFRSNMSMGSVHEAITSVAQKRKEVKQWFRKRKRTRQVAMQAFLYVAAFYFSFFFSTINRLLQQISGRTSSFVWIQLHCIFAPLQGFFYFIIYRRQFVNQLRKQNKDMTWGQVIWASLQISLFKNVNLRWPSWCSWTSCSKTTNTATTTTTANNTTNDVKKETTTASSNSGNPCQSEEAKPPQTEESKDLDPTDPTDPSADHTGEDPIGHDCEAAEEEEQEEQEQRDSLFAACIGMTQQELAALRRYEPAPDKRKSKSCSDLFVINEDAAHKKKVLRRSDLHQ</sequence>
<organism evidence="7 8">
    <name type="scientific">Seminavis robusta</name>
    <dbReference type="NCBI Taxonomy" id="568900"/>
    <lineage>
        <taxon>Eukaryota</taxon>
        <taxon>Sar</taxon>
        <taxon>Stramenopiles</taxon>
        <taxon>Ochrophyta</taxon>
        <taxon>Bacillariophyta</taxon>
        <taxon>Bacillariophyceae</taxon>
        <taxon>Bacillariophycidae</taxon>
        <taxon>Naviculales</taxon>
        <taxon>Naviculaceae</taxon>
        <taxon>Seminavis</taxon>
    </lineage>
</organism>
<dbReference type="EMBL" id="CAICTM010000236">
    <property type="protein sequence ID" value="CAB9505608.1"/>
    <property type="molecule type" value="Genomic_DNA"/>
</dbReference>
<dbReference type="GO" id="GO:0004930">
    <property type="term" value="F:G protein-coupled receptor activity"/>
    <property type="evidence" value="ECO:0007669"/>
    <property type="project" value="TreeGrafter"/>
</dbReference>
<evidence type="ECO:0000256" key="3">
    <source>
        <dbReference type="ARBA" id="ARBA00022989"/>
    </source>
</evidence>
<name>A0A9N8DMA4_9STRA</name>
<feature type="compositionally biased region" description="Acidic residues" evidence="5">
    <location>
        <begin position="457"/>
        <end position="467"/>
    </location>
</feature>
<feature type="compositionally biased region" description="Basic and acidic residues" evidence="5">
    <location>
        <begin position="442"/>
        <end position="456"/>
    </location>
</feature>
<feature type="compositionally biased region" description="Polar residues" evidence="5">
    <location>
        <begin position="407"/>
        <end position="418"/>
    </location>
</feature>
<gene>
    <name evidence="7" type="ORF">SEMRO_237_G095250.1</name>
</gene>
<evidence type="ECO:0000313" key="8">
    <source>
        <dbReference type="Proteomes" id="UP001153069"/>
    </source>
</evidence>
<proteinExistence type="predicted"/>
<feature type="transmembrane region" description="Helical" evidence="6">
    <location>
        <begin position="130"/>
        <end position="154"/>
    </location>
</feature>
<feature type="region of interest" description="Disordered" evidence="5">
    <location>
        <begin position="384"/>
        <end position="471"/>
    </location>
</feature>
<keyword evidence="2 6" id="KW-0812">Transmembrane</keyword>
<keyword evidence="8" id="KW-1185">Reference proteome</keyword>
<feature type="transmembrane region" description="Helical" evidence="6">
    <location>
        <begin position="48"/>
        <end position="70"/>
    </location>
</feature>
<keyword evidence="3 6" id="KW-1133">Transmembrane helix</keyword>
<keyword evidence="4 6" id="KW-0472">Membrane</keyword>
<evidence type="ECO:0000256" key="2">
    <source>
        <dbReference type="ARBA" id="ARBA00022692"/>
    </source>
</evidence>
<accession>A0A9N8DMA4</accession>
<reference evidence="7" key="1">
    <citation type="submission" date="2020-06" db="EMBL/GenBank/DDBJ databases">
        <authorList>
            <consortium name="Plant Systems Biology data submission"/>
        </authorList>
    </citation>
    <scope>NUCLEOTIDE SEQUENCE</scope>
    <source>
        <strain evidence="7">D6</strain>
    </source>
</reference>
<evidence type="ECO:0000256" key="1">
    <source>
        <dbReference type="ARBA" id="ARBA00004141"/>
    </source>
</evidence>
<feature type="transmembrane region" description="Helical" evidence="6">
    <location>
        <begin position="12"/>
        <end position="36"/>
    </location>
</feature>
<comment type="caution">
    <text evidence="7">The sequence shown here is derived from an EMBL/GenBank/DDBJ whole genome shotgun (WGS) entry which is preliminary data.</text>
</comment>
<dbReference type="Gene3D" id="1.20.1070.10">
    <property type="entry name" value="Rhodopsin 7-helix transmembrane proteins"/>
    <property type="match status" value="1"/>
</dbReference>
<feature type="compositionally biased region" description="Low complexity" evidence="5">
    <location>
        <begin position="384"/>
        <end position="400"/>
    </location>
</feature>
<dbReference type="Proteomes" id="UP001153069">
    <property type="component" value="Unassembled WGS sequence"/>
</dbReference>
<dbReference type="PANTHER" id="PTHR23112:SF0">
    <property type="entry name" value="TRANSMEMBRANE PROTEIN 116"/>
    <property type="match status" value="1"/>
</dbReference>
<dbReference type="GO" id="GO:0007189">
    <property type="term" value="P:adenylate cyclase-activating G protein-coupled receptor signaling pathway"/>
    <property type="evidence" value="ECO:0007669"/>
    <property type="project" value="TreeGrafter"/>
</dbReference>
<dbReference type="PANTHER" id="PTHR23112">
    <property type="entry name" value="G PROTEIN-COUPLED RECEPTOR 157-RELATED"/>
    <property type="match status" value="1"/>
</dbReference>
<dbReference type="AlphaFoldDB" id="A0A9N8DMA4"/>
<protein>
    <recommendedName>
        <fullName evidence="9">G-protein coupled receptors family 2 profile 2 domain-containing protein</fullName>
    </recommendedName>
</protein>
<feature type="transmembrane region" description="Helical" evidence="6">
    <location>
        <begin position="174"/>
        <end position="196"/>
    </location>
</feature>
<dbReference type="GO" id="GO:0005886">
    <property type="term" value="C:plasma membrane"/>
    <property type="evidence" value="ECO:0007669"/>
    <property type="project" value="TreeGrafter"/>
</dbReference>
<feature type="compositionally biased region" description="Basic and acidic residues" evidence="5">
    <location>
        <begin position="420"/>
        <end position="434"/>
    </location>
</feature>
<evidence type="ECO:0000313" key="7">
    <source>
        <dbReference type="EMBL" id="CAB9505608.1"/>
    </source>
</evidence>
<feature type="transmembrane region" description="Helical" evidence="6">
    <location>
        <begin position="314"/>
        <end position="336"/>
    </location>
</feature>
<feature type="transmembrane region" description="Helical" evidence="6">
    <location>
        <begin position="90"/>
        <end position="118"/>
    </location>
</feature>
<evidence type="ECO:0008006" key="9">
    <source>
        <dbReference type="Google" id="ProtNLM"/>
    </source>
</evidence>
<evidence type="ECO:0000256" key="6">
    <source>
        <dbReference type="SAM" id="Phobius"/>
    </source>
</evidence>
<comment type="subcellular location">
    <subcellularLocation>
        <location evidence="1">Membrane</location>
        <topology evidence="1">Multi-pass membrane protein</topology>
    </subcellularLocation>
</comment>
<evidence type="ECO:0000256" key="5">
    <source>
        <dbReference type="SAM" id="MobiDB-lite"/>
    </source>
</evidence>